<dbReference type="RefSeq" id="WP_038261039.1">
    <property type="nucleotide sequence ID" value="NZ_FSRH01000001.1"/>
</dbReference>
<feature type="domain" description="Serine aminopeptidase S33" evidence="1">
    <location>
        <begin position="29"/>
        <end position="293"/>
    </location>
</feature>
<dbReference type="EMBL" id="JJMM01000002">
    <property type="protein sequence ID" value="KDR96537.1"/>
    <property type="molecule type" value="Genomic_DNA"/>
</dbReference>
<name>A0A069RQS8_PEPLI</name>
<proteinExistence type="predicted"/>
<dbReference type="GO" id="GO:0016787">
    <property type="term" value="F:hydrolase activity"/>
    <property type="evidence" value="ECO:0007669"/>
    <property type="project" value="UniProtKB-KW"/>
</dbReference>
<comment type="caution">
    <text evidence="2">The sequence shown here is derived from an EMBL/GenBank/DDBJ whole genome shotgun (WGS) entry which is preliminary data.</text>
</comment>
<organism evidence="2 3">
    <name type="scientific">Peptoclostridium litorale DSM 5388</name>
    <dbReference type="NCBI Taxonomy" id="1121324"/>
    <lineage>
        <taxon>Bacteria</taxon>
        <taxon>Bacillati</taxon>
        <taxon>Bacillota</taxon>
        <taxon>Clostridia</taxon>
        <taxon>Peptostreptococcales</taxon>
        <taxon>Peptoclostridiaceae</taxon>
        <taxon>Peptoclostridium</taxon>
    </lineage>
</organism>
<dbReference type="SUPFAM" id="SSF53474">
    <property type="entry name" value="alpha/beta-Hydrolases"/>
    <property type="match status" value="1"/>
</dbReference>
<sequence>MECKEFTFQSIDGTTIHARKWLPEGDLKQRAAVQISHGMAEHSGRYEGFAKFLTKQGLAVYANDHRGHGKTAGELEQIGYLADENGWGLAVEDMHGLTDIIKKECPGTPVILLGHSMGSLLSRAYAQEYGGDIDGLMLSGTSGDRRLLIDLGILASNMEIIRIGRRGRSKLMDRLLFGSFNRRFKPNRTRFDWLSRDDDKVDEYVEDKFCGEVFTAGFYCDFLKGIKKLSRVENMKKTPTGLPIYIFSGEKDPVGRNTKGVLRICSDYKKIGIEDVSCRIYEGARHEMLNETNREEVYGGIIDWIKAEGFCGSQ</sequence>
<dbReference type="Proteomes" id="UP000027946">
    <property type="component" value="Unassembled WGS sequence"/>
</dbReference>
<keyword evidence="3" id="KW-1185">Reference proteome</keyword>
<dbReference type="AlphaFoldDB" id="A0A069RQS8"/>
<dbReference type="InterPro" id="IPR051044">
    <property type="entry name" value="MAG_DAG_Lipase"/>
</dbReference>
<evidence type="ECO:0000313" key="3">
    <source>
        <dbReference type="Proteomes" id="UP000027946"/>
    </source>
</evidence>
<accession>A0A069RQS8</accession>
<dbReference type="Gene3D" id="3.40.50.1820">
    <property type="entry name" value="alpha/beta hydrolase"/>
    <property type="match status" value="1"/>
</dbReference>
<dbReference type="OrthoDB" id="9806902at2"/>
<evidence type="ECO:0000259" key="1">
    <source>
        <dbReference type="Pfam" id="PF12146"/>
    </source>
</evidence>
<protein>
    <submittedName>
        <fullName evidence="2">Alpha/beta hydrolase</fullName>
    </submittedName>
</protein>
<dbReference type="InterPro" id="IPR022742">
    <property type="entry name" value="Hydrolase_4"/>
</dbReference>
<dbReference type="eggNOG" id="COG2267">
    <property type="taxonomic scope" value="Bacteria"/>
</dbReference>
<evidence type="ECO:0000313" key="2">
    <source>
        <dbReference type="EMBL" id="KDR96537.1"/>
    </source>
</evidence>
<dbReference type="STRING" id="1121324.CLIT_2c01430"/>
<dbReference type="InterPro" id="IPR029058">
    <property type="entry name" value="AB_hydrolase_fold"/>
</dbReference>
<dbReference type="Pfam" id="PF12146">
    <property type="entry name" value="Hydrolase_4"/>
    <property type="match status" value="1"/>
</dbReference>
<reference evidence="2 3" key="1">
    <citation type="submission" date="2014-03" db="EMBL/GenBank/DDBJ databases">
        <title>Genome sequence of Clostridium litorale W6, DSM 5388.</title>
        <authorList>
            <person name="Poehlein A."/>
            <person name="Jagirdar A."/>
            <person name="Khonsari B."/>
            <person name="Chibani C.M."/>
            <person name="Gutierrez Gutierrez D.A."/>
            <person name="Davydova E."/>
            <person name="Alghaithi H.S."/>
            <person name="Nair K.P."/>
            <person name="Dhamotharan K."/>
            <person name="Chandran L."/>
            <person name="G W."/>
            <person name="Daniel R."/>
        </authorList>
    </citation>
    <scope>NUCLEOTIDE SEQUENCE [LARGE SCALE GENOMIC DNA]</scope>
    <source>
        <strain evidence="2 3">W6</strain>
    </source>
</reference>
<keyword evidence="2" id="KW-0378">Hydrolase</keyword>
<dbReference type="PANTHER" id="PTHR11614">
    <property type="entry name" value="PHOSPHOLIPASE-RELATED"/>
    <property type="match status" value="1"/>
</dbReference>
<gene>
    <name evidence="2" type="ORF">CLIT_2c01430</name>
</gene>